<dbReference type="AlphaFoldDB" id="A0A4S1DTX9"/>
<dbReference type="PANTHER" id="PTHR31451">
    <property type="match status" value="1"/>
</dbReference>
<dbReference type="Gene3D" id="3.20.20.80">
    <property type="entry name" value="Glycosidases"/>
    <property type="match status" value="1"/>
</dbReference>
<evidence type="ECO:0000313" key="3">
    <source>
        <dbReference type="EMBL" id="TGV01496.1"/>
    </source>
</evidence>
<organism evidence="3 4">
    <name type="scientific">Flavivirga rizhaonensis</name>
    <dbReference type="NCBI Taxonomy" id="2559571"/>
    <lineage>
        <taxon>Bacteria</taxon>
        <taxon>Pseudomonadati</taxon>
        <taxon>Bacteroidota</taxon>
        <taxon>Flavobacteriia</taxon>
        <taxon>Flavobacteriales</taxon>
        <taxon>Flavobacteriaceae</taxon>
        <taxon>Flavivirga</taxon>
    </lineage>
</organism>
<gene>
    <name evidence="3" type="ORF">EM932_15505</name>
</gene>
<evidence type="ECO:0000313" key="4">
    <source>
        <dbReference type="Proteomes" id="UP000307602"/>
    </source>
</evidence>
<dbReference type="RefSeq" id="WP_135878112.1">
    <property type="nucleotide sequence ID" value="NZ_SRSO01000023.1"/>
</dbReference>
<sequence length="505" mass="58650">MMNINRNILRSILVLSYVLVIGFIMYGFSALYSYLNTGADRSSMLHTDIKKIDQYLPKITWEALKNEGRPMDEQTLGRIETNYLDAWYIKHLGYQTNTKKGLDDYYTENARKNIYAIIDENLDAGMTIQSTTLQHDLNLEFFSEDGQLVVITDKNVVEYKRIYKNETLLLETTDVSTYKVILLLEDGFWRIRHMVKESSADFKSDNKTVSNKNIDIRGINYYPQASPWDMFGEQFDANIISKDFKRIKDAGLNSIRIFVPYEAFGKANVDTEKLKKLVQVMDVAEAEHIKVMVTLFDFYGDYSVLDWTLNHRHAETIISTLKHHNALLAWDIKNEPNLDFESRNKTNVMAWLDHMINLVKSLDSEHPVTIGWSNAESATLLIDKVDFISFHYYEALDDLETTYKTLKTDITDKPIAITEFGMSSYSGLWNPFGNSETDQAEYHKDSQTIFSENNIPFMSWTLYDFTDIPKEVVGRLPWRKNAQKRFGFIDEHGVEKEAYEYINSP</sequence>
<dbReference type="InterPro" id="IPR017853">
    <property type="entry name" value="GH"/>
</dbReference>
<evidence type="ECO:0000256" key="1">
    <source>
        <dbReference type="SAM" id="Phobius"/>
    </source>
</evidence>
<dbReference type="SUPFAM" id="SSF51445">
    <property type="entry name" value="(Trans)glycosidases"/>
    <property type="match status" value="1"/>
</dbReference>
<reference evidence="3 4" key="1">
    <citation type="submission" date="2019-04" db="EMBL/GenBank/DDBJ databases">
        <authorList>
            <person name="Liu A."/>
        </authorList>
    </citation>
    <scope>NUCLEOTIDE SEQUENCE [LARGE SCALE GENOMIC DNA]</scope>
    <source>
        <strain evidence="3 4">RZ03</strain>
    </source>
</reference>
<protein>
    <submittedName>
        <fullName evidence="3">Glycosyl hydrolase family 5</fullName>
    </submittedName>
</protein>
<keyword evidence="3" id="KW-0378">Hydrolase</keyword>
<keyword evidence="1" id="KW-0812">Transmembrane</keyword>
<accession>A0A4S1DTX9</accession>
<dbReference type="InterPro" id="IPR006103">
    <property type="entry name" value="Glyco_hydro_2_cat"/>
</dbReference>
<feature type="transmembrane region" description="Helical" evidence="1">
    <location>
        <begin position="12"/>
        <end position="35"/>
    </location>
</feature>
<dbReference type="Proteomes" id="UP000307602">
    <property type="component" value="Unassembled WGS sequence"/>
</dbReference>
<feature type="domain" description="Glycoside hydrolase family 2 catalytic" evidence="2">
    <location>
        <begin position="205"/>
        <end position="433"/>
    </location>
</feature>
<keyword evidence="4" id="KW-1185">Reference proteome</keyword>
<comment type="caution">
    <text evidence="3">The sequence shown here is derived from an EMBL/GenBank/DDBJ whole genome shotgun (WGS) entry which is preliminary data.</text>
</comment>
<dbReference type="InterPro" id="IPR045053">
    <property type="entry name" value="MAN-like"/>
</dbReference>
<name>A0A4S1DTX9_9FLAO</name>
<dbReference type="GO" id="GO:0004553">
    <property type="term" value="F:hydrolase activity, hydrolyzing O-glycosyl compounds"/>
    <property type="evidence" value="ECO:0007669"/>
    <property type="project" value="InterPro"/>
</dbReference>
<dbReference type="EMBL" id="SRSO01000023">
    <property type="protein sequence ID" value="TGV01496.1"/>
    <property type="molecule type" value="Genomic_DNA"/>
</dbReference>
<dbReference type="GO" id="GO:0005975">
    <property type="term" value="P:carbohydrate metabolic process"/>
    <property type="evidence" value="ECO:0007669"/>
    <property type="project" value="InterPro"/>
</dbReference>
<keyword evidence="1" id="KW-1133">Transmembrane helix</keyword>
<keyword evidence="1" id="KW-0472">Membrane</keyword>
<dbReference type="Pfam" id="PF02836">
    <property type="entry name" value="Glyco_hydro_2_C"/>
    <property type="match status" value="1"/>
</dbReference>
<proteinExistence type="predicted"/>
<evidence type="ECO:0000259" key="2">
    <source>
        <dbReference type="Pfam" id="PF02836"/>
    </source>
</evidence>
<dbReference type="OrthoDB" id="9774262at2"/>